<proteinExistence type="predicted"/>
<gene>
    <name evidence="2" type="primary">hprK</name>
    <name evidence="2" type="ORF">MBHS_02518</name>
</gene>
<dbReference type="PANTHER" id="PTHR30305:SF1">
    <property type="entry name" value="HPR KINASE_PHOSPHORYLASE"/>
    <property type="match status" value="1"/>
</dbReference>
<dbReference type="EC" id="2.7.11.-" evidence="2"/>
<sequence>MNTSRRNCLETTIHGVLVEVFGCGILITGDSGTGKSELALELVSRGHFFIADDSVHLQRTATQTLQGGSPLFGAGCFMEIRSLGIVNIARLFGQHAVKPSTHLQLIVHLQQEDTVEKALQDRLNGNWAAARILGIELPEISLLLAPGRNLAVLLECAVRNYQLKLKGYTAAEEFMNWQQALLMQQGHST</sequence>
<evidence type="ECO:0000259" key="1">
    <source>
        <dbReference type="Pfam" id="PF07475"/>
    </source>
</evidence>
<protein>
    <submittedName>
        <fullName evidence="2">HPr kinase/phosphorylase</fullName>
        <ecNumber evidence="2">2.7.11.-</ecNumber>
    </submittedName>
</protein>
<dbReference type="Pfam" id="PF07475">
    <property type="entry name" value="Hpr_kinase_C"/>
    <property type="match status" value="1"/>
</dbReference>
<evidence type="ECO:0000313" key="3">
    <source>
        <dbReference type="Proteomes" id="UP000236724"/>
    </source>
</evidence>
<dbReference type="Gene3D" id="3.40.50.300">
    <property type="entry name" value="P-loop containing nucleotide triphosphate hydrolases"/>
    <property type="match status" value="1"/>
</dbReference>
<keyword evidence="2" id="KW-0808">Transferase</keyword>
<dbReference type="PROSITE" id="PS00675">
    <property type="entry name" value="SIGMA54_INTERACT_1"/>
    <property type="match status" value="1"/>
</dbReference>
<dbReference type="InterPro" id="IPR025662">
    <property type="entry name" value="Sigma_54_int_dom_ATP-bd_1"/>
</dbReference>
<dbReference type="PANTHER" id="PTHR30305">
    <property type="entry name" value="PROTEIN YJDM-RELATED"/>
    <property type="match status" value="1"/>
</dbReference>
<keyword evidence="3" id="KW-1185">Reference proteome</keyword>
<organism evidence="2 3">
    <name type="scientific">Candidatus Venteria ishoeyi</name>
    <dbReference type="NCBI Taxonomy" id="1899563"/>
    <lineage>
        <taxon>Bacteria</taxon>
        <taxon>Pseudomonadati</taxon>
        <taxon>Pseudomonadota</taxon>
        <taxon>Gammaproteobacteria</taxon>
        <taxon>Thiotrichales</taxon>
        <taxon>Thiotrichaceae</taxon>
        <taxon>Venteria</taxon>
    </lineage>
</organism>
<evidence type="ECO:0000313" key="2">
    <source>
        <dbReference type="EMBL" id="SEH06654.1"/>
    </source>
</evidence>
<dbReference type="GO" id="GO:0000155">
    <property type="term" value="F:phosphorelay sensor kinase activity"/>
    <property type="evidence" value="ECO:0007669"/>
    <property type="project" value="InterPro"/>
</dbReference>
<name>A0A1H6FC82_9GAMM</name>
<accession>A0A1H6FC82</accession>
<dbReference type="RefSeq" id="WP_103920406.1">
    <property type="nucleotide sequence ID" value="NZ_FMSV02000502.1"/>
</dbReference>
<dbReference type="InterPro" id="IPR027417">
    <property type="entry name" value="P-loop_NTPase"/>
</dbReference>
<dbReference type="EMBL" id="FMSV02000502">
    <property type="protein sequence ID" value="SEH06654.1"/>
    <property type="molecule type" value="Genomic_DNA"/>
</dbReference>
<dbReference type="GO" id="GO:0006109">
    <property type="term" value="P:regulation of carbohydrate metabolic process"/>
    <property type="evidence" value="ECO:0007669"/>
    <property type="project" value="InterPro"/>
</dbReference>
<dbReference type="AlphaFoldDB" id="A0A1H6FC82"/>
<reference evidence="2 3" key="1">
    <citation type="submission" date="2016-10" db="EMBL/GenBank/DDBJ databases">
        <authorList>
            <person name="de Groot N.N."/>
        </authorList>
    </citation>
    <scope>NUCLEOTIDE SEQUENCE [LARGE SCALE GENOMIC DNA]</scope>
    <source>
        <strain evidence="2">MBHS1</strain>
    </source>
</reference>
<dbReference type="CDD" id="cd01918">
    <property type="entry name" value="HprK_C"/>
    <property type="match status" value="1"/>
</dbReference>
<dbReference type="InterPro" id="IPR011104">
    <property type="entry name" value="Hpr_kin/Pase_C"/>
</dbReference>
<dbReference type="SUPFAM" id="SSF53795">
    <property type="entry name" value="PEP carboxykinase-like"/>
    <property type="match status" value="1"/>
</dbReference>
<feature type="domain" description="HPr kinase/phosphorylase C-terminal" evidence="1">
    <location>
        <begin position="10"/>
        <end position="176"/>
    </location>
</feature>
<dbReference type="GO" id="GO:0005524">
    <property type="term" value="F:ATP binding"/>
    <property type="evidence" value="ECO:0007669"/>
    <property type="project" value="InterPro"/>
</dbReference>
<dbReference type="OrthoDB" id="9778803at2"/>
<keyword evidence="2" id="KW-0418">Kinase</keyword>
<dbReference type="Proteomes" id="UP000236724">
    <property type="component" value="Unassembled WGS sequence"/>
</dbReference>